<protein>
    <recommendedName>
        <fullName evidence="4">Legume lectin domain-containing protein</fullName>
    </recommendedName>
</protein>
<keyword evidence="2" id="KW-0430">Lectin</keyword>
<keyword evidence="3" id="KW-0732">Signal</keyword>
<evidence type="ECO:0000256" key="3">
    <source>
        <dbReference type="SAM" id="SignalP"/>
    </source>
</evidence>
<dbReference type="EMBL" id="BAABME010016084">
    <property type="protein sequence ID" value="GAA0144380.1"/>
    <property type="molecule type" value="Genomic_DNA"/>
</dbReference>
<dbReference type="AlphaFoldDB" id="A0AAV3P2C0"/>
<accession>A0AAV3P2C0</accession>
<keyword evidence="6" id="KW-1185">Reference proteome</keyword>
<comment type="similarity">
    <text evidence="1">Belongs to the leguminous lectin family.</text>
</comment>
<dbReference type="Gene3D" id="2.60.120.200">
    <property type="match status" value="1"/>
</dbReference>
<dbReference type="PANTHER" id="PTHR32401">
    <property type="entry name" value="CONCANAVALIN A-LIKE LECTIN FAMILY PROTEIN"/>
    <property type="match status" value="1"/>
</dbReference>
<dbReference type="PANTHER" id="PTHR32401:SF49">
    <property type="entry name" value="OS10G0129200 PROTEIN"/>
    <property type="match status" value="1"/>
</dbReference>
<sequence length="267" mass="30118">MMVSRSMFFIVFTFLFFMNHHHYVSAVGNFLHFRHFTHQNLKNITLSGDSHLRHKQISLTKDPNVPSLSSGSMVYNNPLPFFDRKRNASVAYFATMFTFRINNKKHSASGDGLTFFISAVPPAPTPTATGEAGYFGLVNAAQTSIGKFIAIEFDTKRDLVFKDPEGDHVGLDIDSLVSVKTAEPKNSGIDLKSGALIYASIYYHNDQKKLQVYLNDAPEVPNKTAMEVDVDLSPHFEEQMFVGFSASSSNRSTELHHIKSWDFWMNY</sequence>
<evidence type="ECO:0000259" key="4">
    <source>
        <dbReference type="Pfam" id="PF00139"/>
    </source>
</evidence>
<reference evidence="5 6" key="1">
    <citation type="submission" date="2024-01" db="EMBL/GenBank/DDBJ databases">
        <title>The complete chloroplast genome sequence of Lithospermum erythrorhizon: insights into the phylogenetic relationship among Boraginaceae species and the maternal lineages of purple gromwells.</title>
        <authorList>
            <person name="Okada T."/>
            <person name="Watanabe K."/>
        </authorList>
    </citation>
    <scope>NUCLEOTIDE SEQUENCE [LARGE SCALE GENOMIC DNA]</scope>
</reference>
<dbReference type="InterPro" id="IPR001220">
    <property type="entry name" value="Legume_lectin_dom"/>
</dbReference>
<feature type="signal peptide" evidence="3">
    <location>
        <begin position="1"/>
        <end position="26"/>
    </location>
</feature>
<dbReference type="InterPro" id="IPR013320">
    <property type="entry name" value="ConA-like_dom_sf"/>
</dbReference>
<feature type="domain" description="Legume lectin" evidence="4">
    <location>
        <begin position="32"/>
        <end position="265"/>
    </location>
</feature>
<dbReference type="Pfam" id="PF00139">
    <property type="entry name" value="Lectin_legB"/>
    <property type="match status" value="1"/>
</dbReference>
<dbReference type="SUPFAM" id="SSF49899">
    <property type="entry name" value="Concanavalin A-like lectins/glucanases"/>
    <property type="match status" value="1"/>
</dbReference>
<comment type="caution">
    <text evidence="5">The sequence shown here is derived from an EMBL/GenBank/DDBJ whole genome shotgun (WGS) entry which is preliminary data.</text>
</comment>
<evidence type="ECO:0000313" key="6">
    <source>
        <dbReference type="Proteomes" id="UP001454036"/>
    </source>
</evidence>
<feature type="chain" id="PRO_5043977233" description="Legume lectin domain-containing protein" evidence="3">
    <location>
        <begin position="27"/>
        <end position="267"/>
    </location>
</feature>
<dbReference type="Proteomes" id="UP001454036">
    <property type="component" value="Unassembled WGS sequence"/>
</dbReference>
<dbReference type="InterPro" id="IPR050258">
    <property type="entry name" value="Leguminous_Lectin"/>
</dbReference>
<dbReference type="GO" id="GO:0030246">
    <property type="term" value="F:carbohydrate binding"/>
    <property type="evidence" value="ECO:0007669"/>
    <property type="project" value="UniProtKB-KW"/>
</dbReference>
<proteinExistence type="inferred from homology"/>
<name>A0AAV3P2C0_LITER</name>
<evidence type="ECO:0000313" key="5">
    <source>
        <dbReference type="EMBL" id="GAA0144380.1"/>
    </source>
</evidence>
<dbReference type="CDD" id="cd06899">
    <property type="entry name" value="lectin_legume_LecRK_Arcelin_ConA"/>
    <property type="match status" value="1"/>
</dbReference>
<evidence type="ECO:0000256" key="2">
    <source>
        <dbReference type="ARBA" id="ARBA00022734"/>
    </source>
</evidence>
<evidence type="ECO:0000256" key="1">
    <source>
        <dbReference type="ARBA" id="ARBA00007606"/>
    </source>
</evidence>
<gene>
    <name evidence="5" type="ORF">LIER_35921</name>
</gene>
<organism evidence="5 6">
    <name type="scientific">Lithospermum erythrorhizon</name>
    <name type="common">Purple gromwell</name>
    <name type="synonym">Lithospermum officinale var. erythrorhizon</name>
    <dbReference type="NCBI Taxonomy" id="34254"/>
    <lineage>
        <taxon>Eukaryota</taxon>
        <taxon>Viridiplantae</taxon>
        <taxon>Streptophyta</taxon>
        <taxon>Embryophyta</taxon>
        <taxon>Tracheophyta</taxon>
        <taxon>Spermatophyta</taxon>
        <taxon>Magnoliopsida</taxon>
        <taxon>eudicotyledons</taxon>
        <taxon>Gunneridae</taxon>
        <taxon>Pentapetalae</taxon>
        <taxon>asterids</taxon>
        <taxon>lamiids</taxon>
        <taxon>Boraginales</taxon>
        <taxon>Boraginaceae</taxon>
        <taxon>Boraginoideae</taxon>
        <taxon>Lithospermeae</taxon>
        <taxon>Lithospermum</taxon>
    </lineage>
</organism>